<accession>A0ACC2PFI5</accession>
<evidence type="ECO:0000313" key="1">
    <source>
        <dbReference type="EMBL" id="KAJ8682064.1"/>
    </source>
</evidence>
<organism evidence="1 2">
    <name type="scientific">Eretmocerus hayati</name>
    <dbReference type="NCBI Taxonomy" id="131215"/>
    <lineage>
        <taxon>Eukaryota</taxon>
        <taxon>Metazoa</taxon>
        <taxon>Ecdysozoa</taxon>
        <taxon>Arthropoda</taxon>
        <taxon>Hexapoda</taxon>
        <taxon>Insecta</taxon>
        <taxon>Pterygota</taxon>
        <taxon>Neoptera</taxon>
        <taxon>Endopterygota</taxon>
        <taxon>Hymenoptera</taxon>
        <taxon>Apocrita</taxon>
        <taxon>Proctotrupomorpha</taxon>
        <taxon>Chalcidoidea</taxon>
        <taxon>Aphelinidae</taxon>
        <taxon>Aphelininae</taxon>
        <taxon>Eretmocerus</taxon>
    </lineage>
</organism>
<dbReference type="Proteomes" id="UP001239111">
    <property type="component" value="Chromosome 1"/>
</dbReference>
<gene>
    <name evidence="1" type="ORF">QAD02_017856</name>
</gene>
<name>A0ACC2PFI5_9HYME</name>
<comment type="caution">
    <text evidence="1">The sequence shown here is derived from an EMBL/GenBank/DDBJ whole genome shotgun (WGS) entry which is preliminary data.</text>
</comment>
<dbReference type="EMBL" id="CM056741">
    <property type="protein sequence ID" value="KAJ8682064.1"/>
    <property type="molecule type" value="Genomic_DNA"/>
</dbReference>
<evidence type="ECO:0000313" key="2">
    <source>
        <dbReference type="Proteomes" id="UP001239111"/>
    </source>
</evidence>
<proteinExistence type="predicted"/>
<sequence>MLSVAHQPETPGSASKHSGLGHSWAQANDRSNVLKRRKTETECRVPDKKPALSPGDTYSVSNHPEITLTIIPGKNSSQNRIRDLDLGSNGTRSNLTIDQEQLTISCTVEDNERTTSVMPPVVLSLLENSGEIQLTKLGSKEQVKLPSLSVSNEKQLSPAPESTVGQLENKTGEVDTPKKENNFLENNPLAELSEVTIEPCSTSHKAKNTKSPSSSPSLATSRPRRGTPRNASRLSKAADYLKEKESSSKKPMVTTSFSEKFDNNLKISSDPDQNFDFDAKSDFSTNDYEPFNVGVLCDRFYGNSKEKPHYAHGFPNPPGENRCWSNATLQALFTLPVLDCLDSLETPQCSKLMSALVDVQTCWRKGNTETHHFDQIFNTYKDELSVLDKLYSSKAQQDVSEFIMNLLNFVKTELGKKSSKEPDNNEIENIPNNEQDPSRKSQSGALESDRRLPLADISASAGQIRSTHSSSTKAKDSSEDDTSVNPIDEYFSLYMAENYVCESCCKQRQQKVENLMLFIDLPTEDSGAPVNLVDMINTTYALEHRNMTCESCKHEVHSMETKFKKLPKILTVQVKRYEMTNEGVITKKSTMVDIPRCLRLDSLVINNSEDFNHSPEYEPVCIISHIGDNIDSGHYISFVKHQDQWFYYDDMNVKLLSPDEVLKCVQNNAYVIFFQDSELSHTVDGTSDQDNKNESITC</sequence>
<keyword evidence="2" id="KW-1185">Reference proteome</keyword>
<reference evidence="1" key="1">
    <citation type="submission" date="2023-04" db="EMBL/GenBank/DDBJ databases">
        <title>A chromosome-level genome assembly of the parasitoid wasp Eretmocerus hayati.</title>
        <authorList>
            <person name="Zhong Y."/>
            <person name="Liu S."/>
            <person name="Liu Y."/>
        </authorList>
    </citation>
    <scope>NUCLEOTIDE SEQUENCE</scope>
    <source>
        <strain evidence="1">ZJU_SS_LIU_2023</strain>
    </source>
</reference>
<protein>
    <submittedName>
        <fullName evidence="1">Uncharacterized protein</fullName>
    </submittedName>
</protein>